<dbReference type="InterPro" id="IPR058031">
    <property type="entry name" value="AAA_lid_NorR"/>
</dbReference>
<dbReference type="PANTHER" id="PTHR32071:SF57">
    <property type="entry name" value="C4-DICARBOXYLATE TRANSPORT TRANSCRIPTIONAL REGULATORY PROTEIN DCTD"/>
    <property type="match status" value="1"/>
</dbReference>
<dbReference type="Proteomes" id="UP001597227">
    <property type="component" value="Unassembled WGS sequence"/>
</dbReference>
<dbReference type="Gene3D" id="3.40.50.300">
    <property type="entry name" value="P-loop containing nucleotide triphosphate hydrolases"/>
    <property type="match status" value="1"/>
</dbReference>
<dbReference type="InterPro" id="IPR025662">
    <property type="entry name" value="Sigma_54_int_dom_ATP-bd_1"/>
</dbReference>
<dbReference type="Pfam" id="PF00158">
    <property type="entry name" value="Sigma54_activat"/>
    <property type="match status" value="1"/>
</dbReference>
<keyword evidence="5" id="KW-0804">Transcription</keyword>
<dbReference type="Pfam" id="PF01590">
    <property type="entry name" value="GAF"/>
    <property type="match status" value="1"/>
</dbReference>
<organism evidence="7 8">
    <name type="scientific">Fredinandcohnia salidurans</name>
    <dbReference type="NCBI Taxonomy" id="2595041"/>
    <lineage>
        <taxon>Bacteria</taxon>
        <taxon>Bacillati</taxon>
        <taxon>Bacillota</taxon>
        <taxon>Bacilli</taxon>
        <taxon>Bacillales</taxon>
        <taxon>Bacillaceae</taxon>
        <taxon>Fredinandcohnia</taxon>
    </lineage>
</organism>
<feature type="domain" description="Sigma-54 factor interaction" evidence="6">
    <location>
        <begin position="285"/>
        <end position="510"/>
    </location>
</feature>
<dbReference type="Pfam" id="PF25601">
    <property type="entry name" value="AAA_lid_14"/>
    <property type="match status" value="1"/>
</dbReference>
<dbReference type="InterPro" id="IPR025943">
    <property type="entry name" value="Sigma_54_int_dom_ATP-bd_2"/>
</dbReference>
<comment type="caution">
    <text evidence="7">The sequence shown here is derived from an EMBL/GenBank/DDBJ whole genome shotgun (WGS) entry which is preliminary data.</text>
</comment>
<evidence type="ECO:0000256" key="2">
    <source>
        <dbReference type="ARBA" id="ARBA00022840"/>
    </source>
</evidence>
<evidence type="ECO:0000256" key="3">
    <source>
        <dbReference type="ARBA" id="ARBA00023015"/>
    </source>
</evidence>
<dbReference type="PROSITE" id="PS00675">
    <property type="entry name" value="SIGMA54_INTERACT_1"/>
    <property type="match status" value="1"/>
</dbReference>
<name>A0ABW4MZ49_9BACI</name>
<dbReference type="SUPFAM" id="SSF52540">
    <property type="entry name" value="P-loop containing nucleoside triphosphate hydrolases"/>
    <property type="match status" value="1"/>
</dbReference>
<evidence type="ECO:0000259" key="6">
    <source>
        <dbReference type="PROSITE" id="PS50045"/>
    </source>
</evidence>
<keyword evidence="8" id="KW-1185">Reference proteome</keyword>
<dbReference type="RefSeq" id="WP_388042136.1">
    <property type="nucleotide sequence ID" value="NZ_JBHUEK010000034.1"/>
</dbReference>
<dbReference type="Gene3D" id="1.10.8.60">
    <property type="match status" value="1"/>
</dbReference>
<keyword evidence="4" id="KW-0238">DNA-binding</keyword>
<dbReference type="Gene3D" id="3.30.450.40">
    <property type="match status" value="1"/>
</dbReference>
<reference evidence="8" key="1">
    <citation type="journal article" date="2019" name="Int. J. Syst. Evol. Microbiol.">
        <title>The Global Catalogue of Microorganisms (GCM) 10K type strain sequencing project: providing services to taxonomists for standard genome sequencing and annotation.</title>
        <authorList>
            <consortium name="The Broad Institute Genomics Platform"/>
            <consortium name="The Broad Institute Genome Sequencing Center for Infectious Disease"/>
            <person name="Wu L."/>
            <person name="Ma J."/>
        </authorList>
    </citation>
    <scope>NUCLEOTIDE SEQUENCE [LARGE SCALE GENOMIC DNA]</scope>
    <source>
        <strain evidence="8">CCUG 15531</strain>
    </source>
</reference>
<dbReference type="SMART" id="SM00382">
    <property type="entry name" value="AAA"/>
    <property type="match status" value="1"/>
</dbReference>
<proteinExistence type="predicted"/>
<dbReference type="InterPro" id="IPR027417">
    <property type="entry name" value="P-loop_NTPase"/>
</dbReference>
<keyword evidence="3" id="KW-0805">Transcription regulation</keyword>
<keyword evidence="1" id="KW-0547">Nucleotide-binding</keyword>
<dbReference type="PROSITE" id="PS00676">
    <property type="entry name" value="SIGMA54_INTERACT_2"/>
    <property type="match status" value="1"/>
</dbReference>
<dbReference type="PRINTS" id="PR01590">
    <property type="entry name" value="HTHFIS"/>
</dbReference>
<dbReference type="InterPro" id="IPR003018">
    <property type="entry name" value="GAF"/>
</dbReference>
<protein>
    <submittedName>
        <fullName evidence="7">Sigma-54-dependent Fis family transcriptional regulator</fullName>
    </submittedName>
</protein>
<dbReference type="InterPro" id="IPR029016">
    <property type="entry name" value="GAF-like_dom_sf"/>
</dbReference>
<evidence type="ECO:0000313" key="8">
    <source>
        <dbReference type="Proteomes" id="UP001597227"/>
    </source>
</evidence>
<keyword evidence="2" id="KW-0067">ATP-binding</keyword>
<dbReference type="InterPro" id="IPR003593">
    <property type="entry name" value="AAA+_ATPase"/>
</dbReference>
<dbReference type="PANTHER" id="PTHR32071">
    <property type="entry name" value="TRANSCRIPTIONAL REGULATORY PROTEIN"/>
    <property type="match status" value="1"/>
</dbReference>
<dbReference type="InterPro" id="IPR009057">
    <property type="entry name" value="Homeodomain-like_sf"/>
</dbReference>
<accession>A0ABW4MZ49</accession>
<evidence type="ECO:0000256" key="5">
    <source>
        <dbReference type="ARBA" id="ARBA00023163"/>
    </source>
</evidence>
<dbReference type="EMBL" id="JBHUEK010000034">
    <property type="protein sequence ID" value="MFD1781700.1"/>
    <property type="molecule type" value="Genomic_DNA"/>
</dbReference>
<dbReference type="SUPFAM" id="SSF46689">
    <property type="entry name" value="Homeodomain-like"/>
    <property type="match status" value="1"/>
</dbReference>
<evidence type="ECO:0000313" key="7">
    <source>
        <dbReference type="EMBL" id="MFD1781700.1"/>
    </source>
</evidence>
<dbReference type="CDD" id="cd00009">
    <property type="entry name" value="AAA"/>
    <property type="match status" value="1"/>
</dbReference>
<gene>
    <name evidence="7" type="ORF">ACFSFW_23930</name>
</gene>
<evidence type="ECO:0000256" key="1">
    <source>
        <dbReference type="ARBA" id="ARBA00022741"/>
    </source>
</evidence>
<dbReference type="Gene3D" id="1.10.10.60">
    <property type="entry name" value="Homeodomain-like"/>
    <property type="match status" value="1"/>
</dbReference>
<dbReference type="InterPro" id="IPR002078">
    <property type="entry name" value="Sigma_54_int"/>
</dbReference>
<dbReference type="Pfam" id="PF02954">
    <property type="entry name" value="HTH_8"/>
    <property type="match status" value="1"/>
</dbReference>
<dbReference type="PROSITE" id="PS50045">
    <property type="entry name" value="SIGMA54_INTERACT_4"/>
    <property type="match status" value="1"/>
</dbReference>
<sequence length="589" mass="65461">MSSVDLFNQKKIIDLSWKRCQGLGLSPTGPIQDIKFTGKKLQEVLTENENLITHTTAILEKLYPTIHSSGIVTVIADRNGTIIHKVGNLDLDASIDYFSIGSNWSEEVKGTNAIGLAIYEKTNIITHAEHHFLVKNHFLTCAASPIFSPSGQFIGAVNISARKELFHPSMVSLASMIVEAVQNRLLMAHVQREKQLALKEVETTANLSSTPLLTLDHERRIIRANKPAMQVLGSNCIGQEFHMKGGYSVDILDDYSNQVFRSVVSLHRHSPKSSQDKKLYTLSDIIGSCEKIVNVKKVVKKAALSEYPIIIYGESGTGKELIAQSLHTSGTRKMKPFVAVNCSAIPDSLIESELFGYERGAFTGARREGAPGKFEVADGGTIFLDEIGDMSLKAQAALLRVLQEKTVTRIGGDSVKVIDTRVIAATNKNLREEILAGRFREDLYYRLKGIFITLPPLRNRTDIIELAEQLITKLDTPVLTLSDDAKQKLLSYPWPGNVRELKSVLMQASFFAEDTIVNGEDLHFENEFERQPTSGDTEGNTPHSLINTEKMAILQALNSVEWNITKAANILQVSRNTLYLKIKKYQLQK</sequence>
<dbReference type="InterPro" id="IPR002197">
    <property type="entry name" value="HTH_Fis"/>
</dbReference>
<evidence type="ECO:0000256" key="4">
    <source>
        <dbReference type="ARBA" id="ARBA00023125"/>
    </source>
</evidence>